<dbReference type="InterPro" id="IPR012338">
    <property type="entry name" value="Beta-lactam/transpept-like"/>
</dbReference>
<evidence type="ECO:0000313" key="19">
    <source>
        <dbReference type="Proteomes" id="UP000577362"/>
    </source>
</evidence>
<dbReference type="SUPFAM" id="SSF56601">
    <property type="entry name" value="beta-lactamase/transpeptidase-like"/>
    <property type="match status" value="1"/>
</dbReference>
<dbReference type="Gene3D" id="3.40.710.10">
    <property type="entry name" value="DD-peptidase/beta-lactamase superfamily"/>
    <property type="match status" value="1"/>
</dbReference>
<evidence type="ECO:0000256" key="1">
    <source>
        <dbReference type="ARBA" id="ARBA00003217"/>
    </source>
</evidence>
<evidence type="ECO:0000256" key="6">
    <source>
        <dbReference type="ARBA" id="ARBA00022670"/>
    </source>
</evidence>
<comment type="similarity">
    <text evidence="3 15">Belongs to the peptidase S11 family.</text>
</comment>
<dbReference type="InterPro" id="IPR018044">
    <property type="entry name" value="Peptidase_S11"/>
</dbReference>
<accession>A0A840BYC9</accession>
<evidence type="ECO:0000256" key="10">
    <source>
        <dbReference type="ARBA" id="ARBA00022984"/>
    </source>
</evidence>
<evidence type="ECO:0000256" key="9">
    <source>
        <dbReference type="ARBA" id="ARBA00022960"/>
    </source>
</evidence>
<keyword evidence="6" id="KW-0645">Protease</keyword>
<feature type="active site" description="Acyl-ester intermediate" evidence="13">
    <location>
        <position position="70"/>
    </location>
</feature>
<reference evidence="18 19" key="1">
    <citation type="submission" date="2020-08" db="EMBL/GenBank/DDBJ databases">
        <title>Genomic Encyclopedia of Type Strains, Phase IV (KMG-IV): sequencing the most valuable type-strain genomes for metagenomic binning, comparative biology and taxonomic classification.</title>
        <authorList>
            <person name="Goeker M."/>
        </authorList>
    </citation>
    <scope>NUCLEOTIDE SEQUENCE [LARGE SCALE GENOMIC DNA]</scope>
    <source>
        <strain evidence="18 19">DSM 103737</strain>
    </source>
</reference>
<comment type="caution">
    <text evidence="18">The sequence shown here is derived from an EMBL/GenBank/DDBJ whole genome shotgun (WGS) entry which is preliminary data.</text>
</comment>
<organism evidence="18 19">
    <name type="scientific">Chelatococcus caeni</name>
    <dbReference type="NCBI Taxonomy" id="1348468"/>
    <lineage>
        <taxon>Bacteria</taxon>
        <taxon>Pseudomonadati</taxon>
        <taxon>Pseudomonadota</taxon>
        <taxon>Alphaproteobacteria</taxon>
        <taxon>Hyphomicrobiales</taxon>
        <taxon>Chelatococcaceae</taxon>
        <taxon>Chelatococcus</taxon>
    </lineage>
</organism>
<evidence type="ECO:0000256" key="11">
    <source>
        <dbReference type="ARBA" id="ARBA00023316"/>
    </source>
</evidence>
<dbReference type="EC" id="3.4.16.4" evidence="4"/>
<dbReference type="InterPro" id="IPR012907">
    <property type="entry name" value="Peptidase_S11_C"/>
</dbReference>
<dbReference type="GO" id="GO:0008360">
    <property type="term" value="P:regulation of cell shape"/>
    <property type="evidence" value="ECO:0007669"/>
    <property type="project" value="UniProtKB-KW"/>
</dbReference>
<protein>
    <recommendedName>
        <fullName evidence="4">serine-type D-Ala-D-Ala carboxypeptidase</fullName>
        <ecNumber evidence="4">3.4.16.4</ecNumber>
    </recommendedName>
</protein>
<dbReference type="InterPro" id="IPR015956">
    <property type="entry name" value="Peniciliin-bd_prot_C_sf"/>
</dbReference>
<evidence type="ECO:0000256" key="12">
    <source>
        <dbReference type="ARBA" id="ARBA00034000"/>
    </source>
</evidence>
<dbReference type="SMART" id="SM00936">
    <property type="entry name" value="PBP5_C"/>
    <property type="match status" value="1"/>
</dbReference>
<dbReference type="GO" id="GO:0071555">
    <property type="term" value="P:cell wall organization"/>
    <property type="evidence" value="ECO:0007669"/>
    <property type="project" value="UniProtKB-KW"/>
</dbReference>
<keyword evidence="19" id="KW-1185">Reference proteome</keyword>
<dbReference type="InterPro" id="IPR037167">
    <property type="entry name" value="Peptidase_S11_C_sf"/>
</dbReference>
<dbReference type="RefSeq" id="WP_425486561.1">
    <property type="nucleotide sequence ID" value="NZ_JACIEN010000001.1"/>
</dbReference>
<evidence type="ECO:0000256" key="14">
    <source>
        <dbReference type="PIRSR" id="PIRSR618044-2"/>
    </source>
</evidence>
<feature type="chain" id="PRO_5033048833" description="serine-type D-Ala-D-Ala carboxypeptidase" evidence="16">
    <location>
        <begin position="37"/>
        <end position="404"/>
    </location>
</feature>
<evidence type="ECO:0000256" key="2">
    <source>
        <dbReference type="ARBA" id="ARBA00004752"/>
    </source>
</evidence>
<feature type="binding site" evidence="14">
    <location>
        <position position="237"/>
    </location>
    <ligand>
        <name>substrate</name>
    </ligand>
</feature>
<keyword evidence="8 18" id="KW-0378">Hydrolase</keyword>
<dbReference type="PANTHER" id="PTHR21581">
    <property type="entry name" value="D-ALANYL-D-ALANINE CARBOXYPEPTIDASE"/>
    <property type="match status" value="1"/>
</dbReference>
<keyword evidence="9" id="KW-0133">Cell shape</keyword>
<dbReference type="Pfam" id="PF00768">
    <property type="entry name" value="Peptidase_S11"/>
    <property type="match status" value="1"/>
</dbReference>
<evidence type="ECO:0000256" key="8">
    <source>
        <dbReference type="ARBA" id="ARBA00022801"/>
    </source>
</evidence>
<sequence length="404" mass="43442">MSVLLSVSGFGRSIGRRLIAVFLALACLAAAGTATAQTFQTSADFAILMDARTRGILFAKAPDTPMVPASLVKVMTAAVVFEEIKAGRLSLEDTFAVSENAWRRGGAPSGGSTMFAIVNSRVPIADLLRGLIVHSGNDAAIALAEGIAGTEENFARLMNERAKAIGLRNSTFRNATGYADPEQRTTARDLAELSLYLVENFPDLYAIFGEREFTWNKIRQQNRNPLLAMDIGADGLKTGNLAESGYGLVGSAVRDGQRLVVVLNGLPNARERGNEGRKLLDWGFNNFETRELFKSGEVIDQAQVYGGARGRVPLLAREAVRVLVPRGTSDRLDVKVVYRGPLRAPVAAGMEVGHLRVTRDDVDALVVPLYTGEAVESGSLSQRAFDALFELSTGAIRDALSKLL</sequence>
<dbReference type="UniPathway" id="UPA00219"/>
<gene>
    <name evidence="18" type="ORF">GGR16_001305</name>
</gene>
<evidence type="ECO:0000259" key="17">
    <source>
        <dbReference type="SMART" id="SM00936"/>
    </source>
</evidence>
<evidence type="ECO:0000256" key="3">
    <source>
        <dbReference type="ARBA" id="ARBA00007164"/>
    </source>
</evidence>
<feature type="active site" evidence="13">
    <location>
        <position position="135"/>
    </location>
</feature>
<evidence type="ECO:0000256" key="13">
    <source>
        <dbReference type="PIRSR" id="PIRSR618044-1"/>
    </source>
</evidence>
<dbReference type="GO" id="GO:0009252">
    <property type="term" value="P:peptidoglycan biosynthetic process"/>
    <property type="evidence" value="ECO:0007669"/>
    <property type="project" value="UniProtKB-UniPathway"/>
</dbReference>
<dbReference type="GO" id="GO:0006508">
    <property type="term" value="P:proteolysis"/>
    <property type="evidence" value="ECO:0007669"/>
    <property type="project" value="UniProtKB-KW"/>
</dbReference>
<comment type="catalytic activity">
    <reaction evidence="12">
        <text>Preferential cleavage: (Ac)2-L-Lys-D-Ala-|-D-Ala. Also transpeptidation of peptidyl-alanyl moieties that are N-acyl substituents of D-alanine.</text>
        <dbReference type="EC" id="3.4.16.4"/>
    </reaction>
</comment>
<evidence type="ECO:0000256" key="7">
    <source>
        <dbReference type="ARBA" id="ARBA00022729"/>
    </source>
</evidence>
<keyword evidence="7 16" id="KW-0732">Signal</keyword>
<feature type="signal peptide" evidence="16">
    <location>
        <begin position="1"/>
        <end position="36"/>
    </location>
</feature>
<comment type="function">
    <text evidence="1">Removes C-terminal D-alanyl residues from sugar-peptide cell wall precursors.</text>
</comment>
<dbReference type="InterPro" id="IPR001967">
    <property type="entry name" value="Peptidase_S11_N"/>
</dbReference>
<keyword evidence="10" id="KW-0573">Peptidoglycan synthesis</keyword>
<evidence type="ECO:0000256" key="5">
    <source>
        <dbReference type="ARBA" id="ARBA00022645"/>
    </source>
</evidence>
<dbReference type="Pfam" id="PF07943">
    <property type="entry name" value="PBP5_C"/>
    <property type="match status" value="1"/>
</dbReference>
<dbReference type="PANTHER" id="PTHR21581:SF6">
    <property type="entry name" value="TRAFFICKING PROTEIN PARTICLE COMPLEX SUBUNIT 12"/>
    <property type="match status" value="1"/>
</dbReference>
<keyword evidence="11" id="KW-0961">Cell wall biogenesis/degradation</keyword>
<keyword evidence="5 18" id="KW-0121">Carboxypeptidase</keyword>
<evidence type="ECO:0000256" key="15">
    <source>
        <dbReference type="RuleBase" id="RU004016"/>
    </source>
</evidence>
<dbReference type="EMBL" id="JACIEN010000001">
    <property type="protein sequence ID" value="MBB4016299.1"/>
    <property type="molecule type" value="Genomic_DNA"/>
</dbReference>
<dbReference type="Proteomes" id="UP000577362">
    <property type="component" value="Unassembled WGS sequence"/>
</dbReference>
<evidence type="ECO:0000313" key="18">
    <source>
        <dbReference type="EMBL" id="MBB4016299.1"/>
    </source>
</evidence>
<dbReference type="GO" id="GO:0009002">
    <property type="term" value="F:serine-type D-Ala-D-Ala carboxypeptidase activity"/>
    <property type="evidence" value="ECO:0007669"/>
    <property type="project" value="UniProtKB-EC"/>
</dbReference>
<dbReference type="PRINTS" id="PR00725">
    <property type="entry name" value="DADACBPTASE1"/>
</dbReference>
<dbReference type="SUPFAM" id="SSF69189">
    <property type="entry name" value="Penicillin-binding protein associated domain"/>
    <property type="match status" value="1"/>
</dbReference>
<dbReference type="AlphaFoldDB" id="A0A840BYC9"/>
<comment type="pathway">
    <text evidence="2">Cell wall biogenesis; peptidoglycan biosynthesis.</text>
</comment>
<name>A0A840BYC9_9HYPH</name>
<feature type="active site" description="Proton acceptor" evidence="13">
    <location>
        <position position="73"/>
    </location>
</feature>
<evidence type="ECO:0000256" key="16">
    <source>
        <dbReference type="SAM" id="SignalP"/>
    </source>
</evidence>
<evidence type="ECO:0000256" key="4">
    <source>
        <dbReference type="ARBA" id="ARBA00012448"/>
    </source>
</evidence>
<dbReference type="Gene3D" id="2.60.410.10">
    <property type="entry name" value="D-Ala-D-Ala carboxypeptidase, C-terminal domain"/>
    <property type="match status" value="1"/>
</dbReference>
<proteinExistence type="inferred from homology"/>
<feature type="domain" description="Peptidase S11 D-Ala-D-Ala carboxypeptidase A C-terminal" evidence="17">
    <location>
        <begin position="287"/>
        <end position="377"/>
    </location>
</feature>